<comment type="caution">
    <text evidence="1">The sequence shown here is derived from an EMBL/GenBank/DDBJ whole genome shotgun (WGS) entry which is preliminary data.</text>
</comment>
<name>A0A0R2NKP6_9LACO</name>
<keyword evidence="2" id="KW-1185">Reference proteome</keyword>
<organism evidence="1 2">
    <name type="scientific">Pediococcus argentinicus</name>
    <dbReference type="NCBI Taxonomy" id="480391"/>
    <lineage>
        <taxon>Bacteria</taxon>
        <taxon>Bacillati</taxon>
        <taxon>Bacillota</taxon>
        <taxon>Bacilli</taxon>
        <taxon>Lactobacillales</taxon>
        <taxon>Lactobacillaceae</taxon>
        <taxon>Pediococcus</taxon>
    </lineage>
</organism>
<evidence type="ECO:0000313" key="2">
    <source>
        <dbReference type="Proteomes" id="UP000051249"/>
    </source>
</evidence>
<dbReference type="EMBL" id="JQCQ01000001">
    <property type="protein sequence ID" value="KRO26342.1"/>
    <property type="molecule type" value="Genomic_DNA"/>
</dbReference>
<reference evidence="1 2" key="1">
    <citation type="journal article" date="2015" name="Genome Announc.">
        <title>Expanding the biotechnology potential of lactobacilli through comparative genomics of 213 strains and associated genera.</title>
        <authorList>
            <person name="Sun Z."/>
            <person name="Harris H.M."/>
            <person name="McCann A."/>
            <person name="Guo C."/>
            <person name="Argimon S."/>
            <person name="Zhang W."/>
            <person name="Yang X."/>
            <person name="Jeffery I.B."/>
            <person name="Cooney J.C."/>
            <person name="Kagawa T.F."/>
            <person name="Liu W."/>
            <person name="Song Y."/>
            <person name="Salvetti E."/>
            <person name="Wrobel A."/>
            <person name="Rasinkangas P."/>
            <person name="Parkhill J."/>
            <person name="Rea M.C."/>
            <person name="O'Sullivan O."/>
            <person name="Ritari J."/>
            <person name="Douillard F.P."/>
            <person name="Paul Ross R."/>
            <person name="Yang R."/>
            <person name="Briner A.E."/>
            <person name="Felis G.E."/>
            <person name="de Vos W.M."/>
            <person name="Barrangou R."/>
            <person name="Klaenhammer T.R."/>
            <person name="Caufield P.W."/>
            <person name="Cui Y."/>
            <person name="Zhang H."/>
            <person name="O'Toole P.W."/>
        </authorList>
    </citation>
    <scope>NUCLEOTIDE SEQUENCE [LARGE SCALE GENOMIC DNA]</scope>
    <source>
        <strain evidence="1 2">DSM 23026</strain>
    </source>
</reference>
<dbReference type="InterPro" id="IPR046350">
    <property type="entry name" value="Cystatin_sf"/>
</dbReference>
<proteinExistence type="predicted"/>
<accession>A0A0R2NKP6</accession>
<dbReference type="SUPFAM" id="SSF54403">
    <property type="entry name" value="Cystatin/monellin"/>
    <property type="match status" value="2"/>
</dbReference>
<dbReference type="PATRIC" id="fig|480391.4.peg.129"/>
<sequence>MQLMNEKKRSRQSLLIILTIIVLSVVGSISIIAHELQRPVTVDVKRSSQIARKHAKLTHINEVQRFTHGTLEYTVVGSTKDHQYVFAVVQDSGKQVDIFKQSTGISQSKAEKTVRGAYSAKKITSSSFGVINKQPVWDISFIDQKKQLNIVTLDFKKGNVIKHVKSY</sequence>
<evidence type="ECO:0000313" key="1">
    <source>
        <dbReference type="EMBL" id="KRO26342.1"/>
    </source>
</evidence>
<gene>
    <name evidence="1" type="ORF">IV88_GL000127</name>
</gene>
<protein>
    <recommendedName>
        <fullName evidence="3">DUF5590 domain-containing protein</fullName>
    </recommendedName>
</protein>
<evidence type="ECO:0008006" key="3">
    <source>
        <dbReference type="Google" id="ProtNLM"/>
    </source>
</evidence>
<dbReference type="Proteomes" id="UP000051249">
    <property type="component" value="Unassembled WGS sequence"/>
</dbReference>
<dbReference type="Gene3D" id="3.10.450.40">
    <property type="match status" value="2"/>
</dbReference>
<dbReference type="AlphaFoldDB" id="A0A0R2NKP6"/>